<reference evidence="2 3" key="1">
    <citation type="journal article" date="2016" name="Nat. Commun.">
        <title>Thousands of microbial genomes shed light on interconnected biogeochemical processes in an aquifer system.</title>
        <authorList>
            <person name="Anantharaman K."/>
            <person name="Brown C.T."/>
            <person name="Hug L.A."/>
            <person name="Sharon I."/>
            <person name="Castelle C.J."/>
            <person name="Probst A.J."/>
            <person name="Thomas B.C."/>
            <person name="Singh A."/>
            <person name="Wilkins M.J."/>
            <person name="Karaoz U."/>
            <person name="Brodie E.L."/>
            <person name="Williams K.H."/>
            <person name="Hubbard S.S."/>
            <person name="Banfield J.F."/>
        </authorList>
    </citation>
    <scope>NUCLEOTIDE SEQUENCE [LARGE SCALE GENOMIC DNA]</scope>
</reference>
<dbReference type="Proteomes" id="UP000176741">
    <property type="component" value="Unassembled WGS sequence"/>
</dbReference>
<keyword evidence="1" id="KW-0472">Membrane</keyword>
<keyword evidence="1" id="KW-0812">Transmembrane</keyword>
<protein>
    <submittedName>
        <fullName evidence="2">Uncharacterized protein</fullName>
    </submittedName>
</protein>
<proteinExistence type="predicted"/>
<accession>A0A1F7Y1Z0</accession>
<evidence type="ECO:0000313" key="3">
    <source>
        <dbReference type="Proteomes" id="UP000176741"/>
    </source>
</evidence>
<evidence type="ECO:0000256" key="1">
    <source>
        <dbReference type="SAM" id="Phobius"/>
    </source>
</evidence>
<gene>
    <name evidence="2" type="ORF">A2771_03510</name>
</gene>
<dbReference type="InterPro" id="IPR007813">
    <property type="entry name" value="PilN"/>
</dbReference>
<evidence type="ECO:0000313" key="2">
    <source>
        <dbReference type="EMBL" id="OGM21337.1"/>
    </source>
</evidence>
<feature type="transmembrane region" description="Helical" evidence="1">
    <location>
        <begin position="26"/>
        <end position="50"/>
    </location>
</feature>
<dbReference type="Pfam" id="PF05137">
    <property type="entry name" value="PilN"/>
    <property type="match status" value="1"/>
</dbReference>
<dbReference type="EMBL" id="MGGD01000013">
    <property type="protein sequence ID" value="OGM21337.1"/>
    <property type="molecule type" value="Genomic_DNA"/>
</dbReference>
<organism evidence="2 3">
    <name type="scientific">Candidatus Woesebacteria bacterium RIFCSPHIGHO2_01_FULL_38_26b</name>
    <dbReference type="NCBI Taxonomy" id="1802491"/>
    <lineage>
        <taxon>Bacteria</taxon>
        <taxon>Candidatus Woeseibacteriota</taxon>
    </lineage>
</organism>
<sequence length="186" mass="21187">MAAQKKEVQINLLPEKGFESSTTGRILGWILSTFRIIVIVTEIIVMIAFLSRFWLDAQNTDLTEEIQRKKAVLVASQDSDKEFRDVQKRLKIYNALIGNEKIISKSINLIRTYLPDELYLTSIAYAKDEITINGLTPSERGLQQFIVNLDSTDLYEEVSLLELKSSQDNPSLLQFSLKSTVKQNTN</sequence>
<keyword evidence="1" id="KW-1133">Transmembrane helix</keyword>
<dbReference type="AlphaFoldDB" id="A0A1F7Y1Z0"/>
<name>A0A1F7Y1Z0_9BACT</name>
<comment type="caution">
    <text evidence="2">The sequence shown here is derived from an EMBL/GenBank/DDBJ whole genome shotgun (WGS) entry which is preliminary data.</text>
</comment>